<keyword evidence="1" id="KW-0479">Metal-binding</keyword>
<dbReference type="Proteomes" id="UP000076563">
    <property type="component" value="Unassembled WGS sequence"/>
</dbReference>
<dbReference type="eggNOG" id="COG0726">
    <property type="taxonomic scope" value="Bacteria"/>
</dbReference>
<dbReference type="AlphaFoldDB" id="A0A161UV54"/>
<evidence type="ECO:0000259" key="3">
    <source>
        <dbReference type="PROSITE" id="PS51677"/>
    </source>
</evidence>
<evidence type="ECO:0000256" key="1">
    <source>
        <dbReference type="ARBA" id="ARBA00022723"/>
    </source>
</evidence>
<dbReference type="InterPro" id="IPR011330">
    <property type="entry name" value="Glyco_hydro/deAcase_b/a-brl"/>
</dbReference>
<name>A0A161UV54_9BACL</name>
<proteinExistence type="predicted"/>
<reference evidence="5" key="1">
    <citation type="submission" date="2016-01" db="EMBL/GenBank/DDBJ databases">
        <title>Draft genome of Chromobacterium sp. F49.</title>
        <authorList>
            <person name="Hong K.W."/>
        </authorList>
    </citation>
    <scope>NUCLEOTIDE SEQUENCE [LARGE SCALE GENOMIC DNA]</scope>
    <source>
        <strain evidence="5">M63</strain>
    </source>
</reference>
<dbReference type="RefSeq" id="WP_063178963.1">
    <property type="nucleotide sequence ID" value="NZ_CP121215.1"/>
</dbReference>
<protein>
    <recommendedName>
        <fullName evidence="3">NodB homology domain-containing protein</fullName>
    </recommendedName>
</protein>
<dbReference type="GO" id="GO:0046872">
    <property type="term" value="F:metal ion binding"/>
    <property type="evidence" value="ECO:0007669"/>
    <property type="project" value="UniProtKB-KW"/>
</dbReference>
<evidence type="ECO:0000313" key="4">
    <source>
        <dbReference type="EMBL" id="KZE81721.1"/>
    </source>
</evidence>
<dbReference type="InterPro" id="IPR002509">
    <property type="entry name" value="NODB_dom"/>
</dbReference>
<dbReference type="EMBL" id="LQRA01000042">
    <property type="protein sequence ID" value="KZE81721.1"/>
    <property type="molecule type" value="Genomic_DNA"/>
</dbReference>
<dbReference type="CDD" id="cd10917">
    <property type="entry name" value="CE4_NodB_like_6s_7s"/>
    <property type="match status" value="1"/>
</dbReference>
<comment type="caution">
    <text evidence="4">The sequence shown here is derived from an EMBL/GenBank/DDBJ whole genome shotgun (WGS) entry which is preliminary data.</text>
</comment>
<keyword evidence="2" id="KW-0378">Hydrolase</keyword>
<feature type="domain" description="NodB homology" evidence="3">
    <location>
        <begin position="11"/>
        <end position="198"/>
    </location>
</feature>
<evidence type="ECO:0000313" key="5">
    <source>
        <dbReference type="Proteomes" id="UP000076563"/>
    </source>
</evidence>
<organism evidence="4 5">
    <name type="scientific">Paenibacillus elgii</name>
    <dbReference type="NCBI Taxonomy" id="189691"/>
    <lineage>
        <taxon>Bacteria</taxon>
        <taxon>Bacillati</taxon>
        <taxon>Bacillota</taxon>
        <taxon>Bacilli</taxon>
        <taxon>Bacillales</taxon>
        <taxon>Paenibacillaceae</taxon>
        <taxon>Paenibacillus</taxon>
    </lineage>
</organism>
<dbReference type="GO" id="GO:0005975">
    <property type="term" value="P:carbohydrate metabolic process"/>
    <property type="evidence" value="ECO:0007669"/>
    <property type="project" value="InterPro"/>
</dbReference>
<dbReference type="Gene3D" id="3.20.20.370">
    <property type="entry name" value="Glycoside hydrolase/deacetylase"/>
    <property type="match status" value="1"/>
</dbReference>
<dbReference type="GO" id="GO:0016020">
    <property type="term" value="C:membrane"/>
    <property type="evidence" value="ECO:0007669"/>
    <property type="project" value="TreeGrafter"/>
</dbReference>
<dbReference type="STRING" id="1007103.GCA_000213315_01136"/>
<gene>
    <name evidence="4" type="ORF">AV654_10210</name>
</gene>
<dbReference type="GO" id="GO:0016810">
    <property type="term" value="F:hydrolase activity, acting on carbon-nitrogen (but not peptide) bonds"/>
    <property type="evidence" value="ECO:0007669"/>
    <property type="project" value="InterPro"/>
</dbReference>
<keyword evidence="5" id="KW-1185">Reference proteome</keyword>
<dbReference type="PANTHER" id="PTHR10587:SF133">
    <property type="entry name" value="CHITIN DEACETYLASE 1-RELATED"/>
    <property type="match status" value="1"/>
</dbReference>
<dbReference type="PANTHER" id="PTHR10587">
    <property type="entry name" value="GLYCOSYL TRANSFERASE-RELATED"/>
    <property type="match status" value="1"/>
</dbReference>
<evidence type="ECO:0000256" key="2">
    <source>
        <dbReference type="ARBA" id="ARBA00022801"/>
    </source>
</evidence>
<dbReference type="SUPFAM" id="SSF88713">
    <property type="entry name" value="Glycoside hydrolase/deacetylase"/>
    <property type="match status" value="1"/>
</dbReference>
<dbReference type="PROSITE" id="PS51677">
    <property type="entry name" value="NODB"/>
    <property type="match status" value="1"/>
</dbReference>
<dbReference type="InterPro" id="IPR050248">
    <property type="entry name" value="Polysacc_deacetylase_ArnD"/>
</dbReference>
<accession>A0A161UV54</accession>
<dbReference type="OrthoDB" id="2649545at2"/>
<dbReference type="Pfam" id="PF01522">
    <property type="entry name" value="Polysacc_deac_1"/>
    <property type="match status" value="1"/>
</dbReference>
<sequence>MIIYQLPSRERQLALTFDDGPNPVYTPQILDLFKKHQAYATFFVIGSYAKQYPDLLRRIVEEGHEIGNHTYSHPVLPERERQDVYNELEMTNGIIREIAGVEPSLFRPPYGEFNKHTVEAADRLGLHTVIWPDHQNTKDWSLPGANTIVERVLETLQTGDIILFHDGSGDDPDEDRSQTVQAIEMLLPHLIGNNYKLVTVSRMMRTYNEAMILYV</sequence>